<sequence>MQGYPRRCMREPPFDEACVSGRAWDTGRGWRVWELSDGPAGSYMHQVGSEGSKIHEDFRCIADEEKDASTKGS</sequence>
<reference evidence="1 2" key="1">
    <citation type="submission" date="2019-03" db="EMBL/GenBank/DDBJ databases">
        <title>First draft genome of Liparis tanakae, snailfish: a comprehensive survey of snailfish specific genes.</title>
        <authorList>
            <person name="Kim W."/>
            <person name="Song I."/>
            <person name="Jeong J.-H."/>
            <person name="Kim D."/>
            <person name="Kim S."/>
            <person name="Ryu S."/>
            <person name="Song J.Y."/>
            <person name="Lee S.K."/>
        </authorList>
    </citation>
    <scope>NUCLEOTIDE SEQUENCE [LARGE SCALE GENOMIC DNA]</scope>
    <source>
        <tissue evidence="1">Muscle</tissue>
    </source>
</reference>
<keyword evidence="2" id="KW-1185">Reference proteome</keyword>
<evidence type="ECO:0000313" key="1">
    <source>
        <dbReference type="EMBL" id="TNN68869.1"/>
    </source>
</evidence>
<dbReference type="AlphaFoldDB" id="A0A4Z2HSU6"/>
<name>A0A4Z2HSU6_9TELE</name>
<gene>
    <name evidence="1" type="ORF">EYF80_020904</name>
</gene>
<proteinExistence type="predicted"/>
<accession>A0A4Z2HSU6</accession>
<evidence type="ECO:0000313" key="2">
    <source>
        <dbReference type="Proteomes" id="UP000314294"/>
    </source>
</evidence>
<protein>
    <submittedName>
        <fullName evidence="1">Uncharacterized protein</fullName>
    </submittedName>
</protein>
<organism evidence="1 2">
    <name type="scientific">Liparis tanakae</name>
    <name type="common">Tanaka's snailfish</name>
    <dbReference type="NCBI Taxonomy" id="230148"/>
    <lineage>
        <taxon>Eukaryota</taxon>
        <taxon>Metazoa</taxon>
        <taxon>Chordata</taxon>
        <taxon>Craniata</taxon>
        <taxon>Vertebrata</taxon>
        <taxon>Euteleostomi</taxon>
        <taxon>Actinopterygii</taxon>
        <taxon>Neopterygii</taxon>
        <taxon>Teleostei</taxon>
        <taxon>Neoteleostei</taxon>
        <taxon>Acanthomorphata</taxon>
        <taxon>Eupercaria</taxon>
        <taxon>Perciformes</taxon>
        <taxon>Cottioidei</taxon>
        <taxon>Cottales</taxon>
        <taxon>Liparidae</taxon>
        <taxon>Liparis</taxon>
    </lineage>
</organism>
<comment type="caution">
    <text evidence="1">The sequence shown here is derived from an EMBL/GenBank/DDBJ whole genome shotgun (WGS) entry which is preliminary data.</text>
</comment>
<dbReference type="Proteomes" id="UP000314294">
    <property type="component" value="Unassembled WGS sequence"/>
</dbReference>
<dbReference type="EMBL" id="SRLO01000183">
    <property type="protein sequence ID" value="TNN68869.1"/>
    <property type="molecule type" value="Genomic_DNA"/>
</dbReference>